<accession>A0AAN8YP06</accession>
<keyword evidence="3" id="KW-1185">Reference proteome</keyword>
<keyword evidence="1" id="KW-0732">Signal</keyword>
<organism evidence="2 3">
    <name type="scientific">Solanum bulbocastanum</name>
    <name type="common">Wild potato</name>
    <dbReference type="NCBI Taxonomy" id="147425"/>
    <lineage>
        <taxon>Eukaryota</taxon>
        <taxon>Viridiplantae</taxon>
        <taxon>Streptophyta</taxon>
        <taxon>Embryophyta</taxon>
        <taxon>Tracheophyta</taxon>
        <taxon>Spermatophyta</taxon>
        <taxon>Magnoliopsida</taxon>
        <taxon>eudicotyledons</taxon>
        <taxon>Gunneridae</taxon>
        <taxon>Pentapetalae</taxon>
        <taxon>asterids</taxon>
        <taxon>lamiids</taxon>
        <taxon>Solanales</taxon>
        <taxon>Solanaceae</taxon>
        <taxon>Solanoideae</taxon>
        <taxon>Solaneae</taxon>
        <taxon>Solanum</taxon>
    </lineage>
</organism>
<evidence type="ECO:0008006" key="4">
    <source>
        <dbReference type="Google" id="ProtNLM"/>
    </source>
</evidence>
<dbReference type="Proteomes" id="UP001371456">
    <property type="component" value="Unassembled WGS sequence"/>
</dbReference>
<comment type="caution">
    <text evidence="2">The sequence shown here is derived from an EMBL/GenBank/DDBJ whole genome shotgun (WGS) entry which is preliminary data.</text>
</comment>
<evidence type="ECO:0000313" key="2">
    <source>
        <dbReference type="EMBL" id="KAK6802516.1"/>
    </source>
</evidence>
<dbReference type="EMBL" id="JBANQN010000001">
    <property type="protein sequence ID" value="KAK6802516.1"/>
    <property type="molecule type" value="Genomic_DNA"/>
</dbReference>
<reference evidence="2 3" key="1">
    <citation type="submission" date="2024-02" db="EMBL/GenBank/DDBJ databases">
        <title>de novo genome assembly of Solanum bulbocastanum strain 11H21.</title>
        <authorList>
            <person name="Hosaka A.J."/>
        </authorList>
    </citation>
    <scope>NUCLEOTIDE SEQUENCE [LARGE SCALE GENOMIC DNA]</scope>
    <source>
        <tissue evidence="2">Young leaves</tissue>
    </source>
</reference>
<feature type="signal peptide" evidence="1">
    <location>
        <begin position="1"/>
        <end position="24"/>
    </location>
</feature>
<gene>
    <name evidence="2" type="ORF">RDI58_000296</name>
</gene>
<evidence type="ECO:0000313" key="3">
    <source>
        <dbReference type="Proteomes" id="UP001371456"/>
    </source>
</evidence>
<protein>
    <recommendedName>
        <fullName evidence="4">Secreted protein</fullName>
    </recommendedName>
</protein>
<sequence>MLRMMTDLMITCFVVQDFLHISWAGPYHWKHQKVKSYFQKIVIINLKSCEAVSLSQCHVPWKERKANPRIEDLPAILSTIDSIMLQM</sequence>
<evidence type="ECO:0000256" key="1">
    <source>
        <dbReference type="SAM" id="SignalP"/>
    </source>
</evidence>
<name>A0AAN8YP06_SOLBU</name>
<dbReference type="AlphaFoldDB" id="A0AAN8YP06"/>
<proteinExistence type="predicted"/>
<feature type="chain" id="PRO_5042949574" description="Secreted protein" evidence="1">
    <location>
        <begin position="25"/>
        <end position="87"/>
    </location>
</feature>